<dbReference type="Proteomes" id="UP001283361">
    <property type="component" value="Unassembled WGS sequence"/>
</dbReference>
<dbReference type="AlphaFoldDB" id="A0AAE1CMN4"/>
<dbReference type="EMBL" id="JAWDGP010007472">
    <property type="protein sequence ID" value="KAK3716599.1"/>
    <property type="molecule type" value="Genomic_DNA"/>
</dbReference>
<gene>
    <name evidence="1" type="ORF">RRG08_039394</name>
</gene>
<name>A0AAE1CMN4_9GAST</name>
<evidence type="ECO:0000313" key="1">
    <source>
        <dbReference type="EMBL" id="KAK3716599.1"/>
    </source>
</evidence>
<comment type="caution">
    <text evidence="1">The sequence shown here is derived from an EMBL/GenBank/DDBJ whole genome shotgun (WGS) entry which is preliminary data.</text>
</comment>
<reference evidence="1" key="1">
    <citation type="journal article" date="2023" name="G3 (Bethesda)">
        <title>A reference genome for the long-term kleptoplast-retaining sea slug Elysia crispata morphotype clarki.</title>
        <authorList>
            <person name="Eastman K.E."/>
            <person name="Pendleton A.L."/>
            <person name="Shaikh M.A."/>
            <person name="Suttiyut T."/>
            <person name="Ogas R."/>
            <person name="Tomko P."/>
            <person name="Gavelis G."/>
            <person name="Widhalm J.R."/>
            <person name="Wisecaver J.H."/>
        </authorList>
    </citation>
    <scope>NUCLEOTIDE SEQUENCE</scope>
    <source>
        <strain evidence="1">ECLA1</strain>
    </source>
</reference>
<proteinExistence type="predicted"/>
<accession>A0AAE1CMN4</accession>
<sequence length="157" mass="16585">MGLGSSYGGLTGLKSSLKSLIKGNVAAASIFHASMRLMDRRGEKTFFQATAMEAEKHKNNELFLFSPKVSEHESDTPVTGCVCPPHLSPISTPAPASFVLQVSGWITFLVAEPRQANPPLGVSALVTSLVPIPPPLSAGPRQLLSRVYTRASGSLGI</sequence>
<organism evidence="1 2">
    <name type="scientific">Elysia crispata</name>
    <name type="common">lettuce slug</name>
    <dbReference type="NCBI Taxonomy" id="231223"/>
    <lineage>
        <taxon>Eukaryota</taxon>
        <taxon>Metazoa</taxon>
        <taxon>Spiralia</taxon>
        <taxon>Lophotrochozoa</taxon>
        <taxon>Mollusca</taxon>
        <taxon>Gastropoda</taxon>
        <taxon>Heterobranchia</taxon>
        <taxon>Euthyneura</taxon>
        <taxon>Panpulmonata</taxon>
        <taxon>Sacoglossa</taxon>
        <taxon>Placobranchoidea</taxon>
        <taxon>Plakobranchidae</taxon>
        <taxon>Elysia</taxon>
    </lineage>
</organism>
<evidence type="ECO:0000313" key="2">
    <source>
        <dbReference type="Proteomes" id="UP001283361"/>
    </source>
</evidence>
<keyword evidence="2" id="KW-1185">Reference proteome</keyword>
<protein>
    <submittedName>
        <fullName evidence="1">Uncharacterized protein</fullName>
    </submittedName>
</protein>